<gene>
    <name evidence="3" type="ORF">BWR60_15315</name>
</gene>
<dbReference type="Proteomes" id="UP000196655">
    <property type="component" value="Unassembled WGS sequence"/>
</dbReference>
<feature type="chain" id="PRO_5012577951" description="SecDF P1 head subdomain domain-containing protein" evidence="1">
    <location>
        <begin position="19"/>
        <end position="174"/>
    </location>
</feature>
<dbReference type="Gene3D" id="3.30.1360.200">
    <property type="match status" value="1"/>
</dbReference>
<dbReference type="Pfam" id="PF22599">
    <property type="entry name" value="SecDF_P1_head"/>
    <property type="match status" value="1"/>
</dbReference>
<dbReference type="EMBL" id="NHON01000026">
    <property type="protein sequence ID" value="OWJ66253.1"/>
    <property type="molecule type" value="Genomic_DNA"/>
</dbReference>
<protein>
    <recommendedName>
        <fullName evidence="2">SecDF P1 head subdomain domain-containing protein</fullName>
    </recommendedName>
</protein>
<organism evidence="3 4">
    <name type="scientific">Inquilinus limosus</name>
    <dbReference type="NCBI Taxonomy" id="171674"/>
    <lineage>
        <taxon>Bacteria</taxon>
        <taxon>Pseudomonadati</taxon>
        <taxon>Pseudomonadota</taxon>
        <taxon>Alphaproteobacteria</taxon>
        <taxon>Rhodospirillales</taxon>
        <taxon>Rhodospirillaceae</taxon>
        <taxon>Inquilinus</taxon>
    </lineage>
</organism>
<feature type="signal peptide" evidence="1">
    <location>
        <begin position="1"/>
        <end position="18"/>
    </location>
</feature>
<evidence type="ECO:0000313" key="3">
    <source>
        <dbReference type="EMBL" id="OWJ66253.1"/>
    </source>
</evidence>
<keyword evidence="1" id="KW-0732">Signal</keyword>
<evidence type="ECO:0000259" key="2">
    <source>
        <dbReference type="Pfam" id="PF22599"/>
    </source>
</evidence>
<dbReference type="RefSeq" id="WP_088151894.1">
    <property type="nucleotide sequence ID" value="NZ_NHON01000026.1"/>
</dbReference>
<dbReference type="InterPro" id="IPR054384">
    <property type="entry name" value="SecDF_P1_head"/>
</dbReference>
<name>A0A211ZLT7_9PROT</name>
<keyword evidence="4" id="KW-1185">Reference proteome</keyword>
<dbReference type="AlphaFoldDB" id="A0A211ZLT7"/>
<accession>A0A211ZLT7</accession>
<feature type="domain" description="SecDF P1 head subdomain" evidence="2">
    <location>
        <begin position="54"/>
        <end position="154"/>
    </location>
</feature>
<reference evidence="4" key="1">
    <citation type="submission" date="2017-05" db="EMBL/GenBank/DDBJ databases">
        <authorList>
            <person name="Macchi M."/>
            <person name="Festa S."/>
            <person name="Coppotelli B.M."/>
            <person name="Morelli I.S."/>
        </authorList>
    </citation>
    <scope>NUCLEOTIDE SEQUENCE [LARGE SCALE GENOMIC DNA]</scope>
    <source>
        <strain evidence="4">I</strain>
    </source>
</reference>
<evidence type="ECO:0000313" key="4">
    <source>
        <dbReference type="Proteomes" id="UP000196655"/>
    </source>
</evidence>
<sequence>MLPVIPALAAAVAALATALTLPLDVARPPDAPVAAAIEFRQAEAEAGPGLTQVEKDGQSLYLRPEIIVSTADIASAEMIFDPLWGQPTVSLVLKDAARDRLAAFTESHVGKILAITIDGTLLTAPVIQSPIPDGRLQISGVESLAQAQDLARKLGRPPMPTTRSLAEALETHLP</sequence>
<evidence type="ECO:0000256" key="1">
    <source>
        <dbReference type="SAM" id="SignalP"/>
    </source>
</evidence>
<comment type="caution">
    <text evidence="3">The sequence shown here is derived from an EMBL/GenBank/DDBJ whole genome shotgun (WGS) entry which is preliminary data.</text>
</comment>
<proteinExistence type="predicted"/>
<dbReference type="OrthoDB" id="9805019at2"/>